<feature type="signal peptide" evidence="2">
    <location>
        <begin position="1"/>
        <end position="26"/>
    </location>
</feature>
<evidence type="ECO:0000256" key="1">
    <source>
        <dbReference type="SAM" id="MobiDB-lite"/>
    </source>
</evidence>
<name>A0A841JW82_9BACT</name>
<dbReference type="AlphaFoldDB" id="A0A841JW82"/>
<evidence type="ECO:0000313" key="3">
    <source>
        <dbReference type="EMBL" id="MBB6145642.1"/>
    </source>
</evidence>
<comment type="caution">
    <text evidence="3">The sequence shown here is derived from an EMBL/GenBank/DDBJ whole genome shotgun (WGS) entry which is preliminary data.</text>
</comment>
<evidence type="ECO:0000256" key="2">
    <source>
        <dbReference type="SAM" id="SignalP"/>
    </source>
</evidence>
<keyword evidence="2" id="KW-0732">Signal</keyword>
<feature type="compositionally biased region" description="Low complexity" evidence="1">
    <location>
        <begin position="49"/>
        <end position="71"/>
    </location>
</feature>
<dbReference type="Proteomes" id="UP000538666">
    <property type="component" value="Unassembled WGS sequence"/>
</dbReference>
<accession>A0A841JW82</accession>
<gene>
    <name evidence="3" type="ORF">HNQ77_003603</name>
</gene>
<feature type="region of interest" description="Disordered" evidence="1">
    <location>
        <begin position="47"/>
        <end position="73"/>
    </location>
</feature>
<sequence length="269" mass="29585">MNFYFLSSRMAAAIVCLPLALGIAQAQDTSATVQTAALTADAIGANHLPDAPDSAQQQAPAPTAQTTTDTSLEGKQTKRILGIVPNFRSVSVNAKLKPMSVKEKFIGATEDSFDYSSFIFVGLLAGEAQAEDSYPAFHQGAAGYARYYWHTFADQTDENYMVEFILPTAFHQDPRYYTLGSGGFFKRVVYSFSRVAITRQDDGKEMFNFSEAIGAGAAAGISSLYYPGVYRDWTKVGQRWGTSVALDGATFVFKEFWPDINNKFFHQKD</sequence>
<keyword evidence="4" id="KW-1185">Reference proteome</keyword>
<reference evidence="3 4" key="1">
    <citation type="submission" date="2020-08" db="EMBL/GenBank/DDBJ databases">
        <title>Genomic Encyclopedia of Type Strains, Phase IV (KMG-IV): sequencing the most valuable type-strain genomes for metagenomic binning, comparative biology and taxonomic classification.</title>
        <authorList>
            <person name="Goeker M."/>
        </authorList>
    </citation>
    <scope>NUCLEOTIDE SEQUENCE [LARGE SCALE GENOMIC DNA]</scope>
    <source>
        <strain evidence="3 4">DSM 103733</strain>
    </source>
</reference>
<protein>
    <submittedName>
        <fullName evidence="3">Uncharacterized protein</fullName>
    </submittedName>
</protein>
<feature type="chain" id="PRO_5032758125" evidence="2">
    <location>
        <begin position="27"/>
        <end position="269"/>
    </location>
</feature>
<organism evidence="3 4">
    <name type="scientific">Silvibacterium bohemicum</name>
    <dbReference type="NCBI Taxonomy" id="1577686"/>
    <lineage>
        <taxon>Bacteria</taxon>
        <taxon>Pseudomonadati</taxon>
        <taxon>Acidobacteriota</taxon>
        <taxon>Terriglobia</taxon>
        <taxon>Terriglobales</taxon>
        <taxon>Acidobacteriaceae</taxon>
        <taxon>Silvibacterium</taxon>
    </lineage>
</organism>
<dbReference type="EMBL" id="JACHEK010000007">
    <property type="protein sequence ID" value="MBB6145642.1"/>
    <property type="molecule type" value="Genomic_DNA"/>
</dbReference>
<dbReference type="RefSeq" id="WP_221302495.1">
    <property type="nucleotide sequence ID" value="NZ_JACHEK010000007.1"/>
</dbReference>
<evidence type="ECO:0000313" key="4">
    <source>
        <dbReference type="Proteomes" id="UP000538666"/>
    </source>
</evidence>
<proteinExistence type="predicted"/>